<evidence type="ECO:0000313" key="1">
    <source>
        <dbReference type="EMBL" id="GFH80189.1"/>
    </source>
</evidence>
<dbReference type="EMBL" id="BLLO01000025">
    <property type="protein sequence ID" value="GFH80189.1"/>
    <property type="molecule type" value="Genomic_DNA"/>
</dbReference>
<comment type="caution">
    <text evidence="2">The sequence shown here is derived from an EMBL/GenBank/DDBJ whole genome shotgun (WGS) entry which is preliminary data.</text>
</comment>
<protein>
    <submittedName>
        <fullName evidence="2">Uncharacterized protein</fullName>
    </submittedName>
</protein>
<name>A0A8H9HTL4_9ACTN</name>
<sequence>MRVGITGHRGLSPELSHKVRTLLAVELTSYGPADLLTAVSCLADGPDTWWAHLVLEAGGRLEAVVPAEEYQAGLPAEHQQTYAALLRQAARIHRTGLAESTSEAHQAGSRLMIDHCDRLVAVWDGLPARGYGGTADAVACAREREVQVRVVWPEGAVR</sequence>
<evidence type="ECO:0000313" key="3">
    <source>
        <dbReference type="Proteomes" id="UP000480804"/>
    </source>
</evidence>
<gene>
    <name evidence="2" type="ORF">GCM10010227_34560</name>
    <name evidence="1" type="ORF">Sgou_48590</name>
</gene>
<accession>A0A8H9HTL4</accession>
<dbReference type="AlphaFoldDB" id="A0A8H9HTL4"/>
<proteinExistence type="predicted"/>
<dbReference type="Gene3D" id="3.40.50.450">
    <property type="match status" value="1"/>
</dbReference>
<dbReference type="Proteomes" id="UP000660975">
    <property type="component" value="Unassembled WGS sequence"/>
</dbReference>
<evidence type="ECO:0000313" key="2">
    <source>
        <dbReference type="EMBL" id="GGU77466.1"/>
    </source>
</evidence>
<reference evidence="2" key="3">
    <citation type="submission" date="2020-09" db="EMBL/GenBank/DDBJ databases">
        <authorList>
            <person name="Sun Q."/>
            <person name="Ohkuma M."/>
        </authorList>
    </citation>
    <scope>NUCLEOTIDE SEQUENCE</scope>
    <source>
        <strain evidence="2">JCM 4136</strain>
    </source>
</reference>
<organism evidence="2 4">
    <name type="scientific">Streptomyces gougerotii</name>
    <dbReference type="NCBI Taxonomy" id="53448"/>
    <lineage>
        <taxon>Bacteria</taxon>
        <taxon>Bacillati</taxon>
        <taxon>Actinomycetota</taxon>
        <taxon>Actinomycetes</taxon>
        <taxon>Kitasatosporales</taxon>
        <taxon>Streptomycetaceae</taxon>
        <taxon>Streptomyces</taxon>
        <taxon>Streptomyces diastaticus group</taxon>
    </lineage>
</organism>
<dbReference type="RefSeq" id="WP_124287190.1">
    <property type="nucleotide sequence ID" value="NZ_BLLO01000025.1"/>
</dbReference>
<keyword evidence="3" id="KW-1185">Reference proteome</keyword>
<dbReference type="EMBL" id="BMSC01000010">
    <property type="protein sequence ID" value="GGU77466.1"/>
    <property type="molecule type" value="Genomic_DNA"/>
</dbReference>
<dbReference type="Proteomes" id="UP000480804">
    <property type="component" value="Unassembled WGS sequence"/>
</dbReference>
<reference evidence="1 3" key="2">
    <citation type="submission" date="2020-02" db="EMBL/GenBank/DDBJ databases">
        <title>Whole genome shotgun sequence of Streptomyces gougerotii NBRC 13043.</title>
        <authorList>
            <person name="Ichikawa N."/>
            <person name="Komaki H."/>
            <person name="Tamura T."/>
        </authorList>
    </citation>
    <scope>NUCLEOTIDE SEQUENCE [LARGE SCALE GENOMIC DNA]</scope>
    <source>
        <strain evidence="1 3">NBRC 13043</strain>
    </source>
</reference>
<evidence type="ECO:0000313" key="4">
    <source>
        <dbReference type="Proteomes" id="UP000660975"/>
    </source>
</evidence>
<reference evidence="2" key="1">
    <citation type="journal article" date="2014" name="Int. J. Syst. Evol. Microbiol.">
        <title>Complete genome sequence of Corynebacterium casei LMG S-19264T (=DSM 44701T), isolated from a smear-ripened cheese.</title>
        <authorList>
            <consortium name="US DOE Joint Genome Institute (JGI-PGF)"/>
            <person name="Walter F."/>
            <person name="Albersmeier A."/>
            <person name="Kalinowski J."/>
            <person name="Ruckert C."/>
        </authorList>
    </citation>
    <scope>NUCLEOTIDE SEQUENCE</scope>
    <source>
        <strain evidence="2">JCM 4136</strain>
    </source>
</reference>
<dbReference type="SUPFAM" id="SSF102405">
    <property type="entry name" value="MCP/YpsA-like"/>
    <property type="match status" value="1"/>
</dbReference>